<gene>
    <name evidence="7" type="primary">trmB</name>
    <name evidence="8" type="ORF">BRCON_0697</name>
</gene>
<evidence type="ECO:0000313" key="9">
    <source>
        <dbReference type="Proteomes" id="UP000262583"/>
    </source>
</evidence>
<dbReference type="GO" id="GO:0043527">
    <property type="term" value="C:tRNA methyltransferase complex"/>
    <property type="evidence" value="ECO:0007669"/>
    <property type="project" value="TreeGrafter"/>
</dbReference>
<evidence type="ECO:0000313" key="8">
    <source>
        <dbReference type="EMBL" id="AXA35474.1"/>
    </source>
</evidence>
<feature type="binding site" evidence="7">
    <location>
        <position position="116"/>
    </location>
    <ligand>
        <name>substrate</name>
    </ligand>
</feature>
<dbReference type="UniPathway" id="UPA00989"/>
<dbReference type="Proteomes" id="UP000262583">
    <property type="component" value="Chromosome"/>
</dbReference>
<evidence type="ECO:0000256" key="3">
    <source>
        <dbReference type="ARBA" id="ARBA00022603"/>
    </source>
</evidence>
<dbReference type="PROSITE" id="PS51625">
    <property type="entry name" value="SAM_MT_TRMB"/>
    <property type="match status" value="1"/>
</dbReference>
<comment type="catalytic activity">
    <reaction evidence="1 7">
        <text>guanosine(46) in tRNA + S-adenosyl-L-methionine = N(7)-methylguanosine(46) in tRNA + S-adenosyl-L-homocysteine</text>
        <dbReference type="Rhea" id="RHEA:42708"/>
        <dbReference type="Rhea" id="RHEA-COMP:10188"/>
        <dbReference type="Rhea" id="RHEA-COMP:10189"/>
        <dbReference type="ChEBI" id="CHEBI:57856"/>
        <dbReference type="ChEBI" id="CHEBI:59789"/>
        <dbReference type="ChEBI" id="CHEBI:74269"/>
        <dbReference type="ChEBI" id="CHEBI:74480"/>
        <dbReference type="EC" id="2.1.1.33"/>
    </reaction>
</comment>
<dbReference type="EMBL" id="CP030759">
    <property type="protein sequence ID" value="AXA35474.1"/>
    <property type="molecule type" value="Genomic_DNA"/>
</dbReference>
<comment type="similarity">
    <text evidence="7">Belongs to the class I-like SAM-binding methyltransferase superfamily. TrmB family.</text>
</comment>
<dbReference type="SUPFAM" id="SSF53335">
    <property type="entry name" value="S-adenosyl-L-methionine-dependent methyltransferases"/>
    <property type="match status" value="1"/>
</dbReference>
<feature type="binding site" evidence="7">
    <location>
        <position position="62"/>
    </location>
    <ligand>
        <name>S-adenosyl-L-methionine</name>
        <dbReference type="ChEBI" id="CHEBI:59789"/>
    </ligand>
</feature>
<dbReference type="NCBIfam" id="TIGR00091">
    <property type="entry name" value="tRNA (guanosine(46)-N7)-methyltransferase TrmB"/>
    <property type="match status" value="1"/>
</dbReference>
<comment type="function">
    <text evidence="2 7">Catalyzes the formation of N(7)-methylguanine at position 46 (m7G46) in tRNA.</text>
</comment>
<dbReference type="EC" id="2.1.1.33" evidence="7"/>
<dbReference type="InterPro" id="IPR055361">
    <property type="entry name" value="tRNA_methyltr_TrmB_bact"/>
</dbReference>
<evidence type="ECO:0000256" key="2">
    <source>
        <dbReference type="ARBA" id="ARBA00003015"/>
    </source>
</evidence>
<dbReference type="KEGG" id="schv:BRCON_0697"/>
<dbReference type="Pfam" id="PF02390">
    <property type="entry name" value="Methyltransf_4"/>
    <property type="match status" value="1"/>
</dbReference>
<feature type="binding site" evidence="7">
    <location>
        <begin position="180"/>
        <end position="183"/>
    </location>
    <ligand>
        <name>substrate</name>
    </ligand>
</feature>
<evidence type="ECO:0000256" key="6">
    <source>
        <dbReference type="ARBA" id="ARBA00022694"/>
    </source>
</evidence>
<name>A0A2Z4Y308_SUMC1</name>
<dbReference type="InterPro" id="IPR029063">
    <property type="entry name" value="SAM-dependent_MTases_sf"/>
</dbReference>
<dbReference type="Gene3D" id="3.40.50.150">
    <property type="entry name" value="Vaccinia Virus protein VP39"/>
    <property type="match status" value="1"/>
</dbReference>
<keyword evidence="6 7" id="KW-0819">tRNA processing</keyword>
<evidence type="ECO:0000256" key="7">
    <source>
        <dbReference type="HAMAP-Rule" id="MF_01057"/>
    </source>
</evidence>
<proteinExistence type="inferred from homology"/>
<dbReference type="PANTHER" id="PTHR23417">
    <property type="entry name" value="3-DEOXY-D-MANNO-OCTULOSONIC-ACID TRANSFERASE/TRNA GUANINE-N 7 - -METHYLTRANSFERASE"/>
    <property type="match status" value="1"/>
</dbReference>
<comment type="pathway">
    <text evidence="7">tRNA modification; N(7)-methylguanine-tRNA biosynthesis.</text>
</comment>
<keyword evidence="4 7" id="KW-0808">Transferase</keyword>
<evidence type="ECO:0000256" key="1">
    <source>
        <dbReference type="ARBA" id="ARBA00000142"/>
    </source>
</evidence>
<feature type="binding site" evidence="7">
    <location>
        <position position="37"/>
    </location>
    <ligand>
        <name>S-adenosyl-L-methionine</name>
        <dbReference type="ChEBI" id="CHEBI:59789"/>
    </ligand>
</feature>
<keyword evidence="3 7" id="KW-0489">Methyltransferase</keyword>
<reference evidence="8 9" key="1">
    <citation type="submission" date="2018-05" db="EMBL/GenBank/DDBJ databases">
        <title>A metagenomic window into the 2 km-deep terrestrial subsurface aquifer revealed taxonomically and functionally diverse microbial community comprising novel uncultured bacterial lineages.</title>
        <authorList>
            <person name="Kadnikov V.V."/>
            <person name="Mardanov A.V."/>
            <person name="Beletsky A.V."/>
            <person name="Banks D."/>
            <person name="Pimenov N.V."/>
            <person name="Frank Y.A."/>
            <person name="Karnachuk O.V."/>
            <person name="Ravin N.V."/>
        </authorList>
    </citation>
    <scope>NUCLEOTIDE SEQUENCE [LARGE SCALE GENOMIC DNA]</scope>
    <source>
        <strain evidence="8">BY</strain>
    </source>
</reference>
<dbReference type="HAMAP" id="MF_01057">
    <property type="entry name" value="tRNA_methyltr_TrmB"/>
    <property type="match status" value="1"/>
</dbReference>
<dbReference type="AlphaFoldDB" id="A0A2Z4Y308"/>
<feature type="binding site" evidence="7">
    <location>
        <position position="112"/>
    </location>
    <ligand>
        <name>S-adenosyl-L-methionine</name>
        <dbReference type="ChEBI" id="CHEBI:59789"/>
    </ligand>
</feature>
<sequence>MTVSALTASEIALNLPDLTRPLDFQQMFQREAPVELEIGSGRGDFLISYAKLRRDVNLLGIERKLVIVRRAANKISRANIRNVRLVSGEVFYLLQHYFPPQSLHAIHCYFPDPWPKKRHAKRRLFQPGVLDVFARVLRPSASVFVRTDVASYFDVIRQLFREDSRYVPIDPDPALLQCLTGFERRFIQIGKPIYRVSYRFVVS</sequence>
<dbReference type="GO" id="GO:0008176">
    <property type="term" value="F:tRNA (guanine(46)-N7)-methyltransferase activity"/>
    <property type="evidence" value="ECO:0007669"/>
    <property type="project" value="UniProtKB-UniRule"/>
</dbReference>
<protein>
    <recommendedName>
        <fullName evidence="7">tRNA (guanine-N(7)-)-methyltransferase</fullName>
        <ecNumber evidence="7">2.1.1.33</ecNumber>
    </recommendedName>
    <alternativeName>
        <fullName evidence="7">tRNA (guanine(46)-N(7))-methyltransferase</fullName>
    </alternativeName>
    <alternativeName>
        <fullName evidence="7">tRNA(m7G46)-methyltransferase</fullName>
    </alternativeName>
</protein>
<organism evidence="8 9">
    <name type="scientific">Sumerlaea chitinivorans</name>
    <dbReference type="NCBI Taxonomy" id="2250252"/>
    <lineage>
        <taxon>Bacteria</taxon>
        <taxon>Candidatus Sumerlaeota</taxon>
        <taxon>Candidatus Sumerlaeia</taxon>
        <taxon>Candidatus Sumerlaeales</taxon>
        <taxon>Candidatus Sumerlaeaceae</taxon>
        <taxon>Candidatus Sumerlaea</taxon>
    </lineage>
</organism>
<feature type="binding site" evidence="7">
    <location>
        <position position="89"/>
    </location>
    <ligand>
        <name>S-adenosyl-L-methionine</name>
        <dbReference type="ChEBI" id="CHEBI:59789"/>
    </ligand>
</feature>
<dbReference type="PANTHER" id="PTHR23417:SF14">
    <property type="entry name" value="PENTACOTRIPEPTIDE-REPEAT REGION OF PRORP DOMAIN-CONTAINING PROTEIN"/>
    <property type="match status" value="1"/>
</dbReference>
<comment type="caution">
    <text evidence="7">Lacks conserved residue(s) required for the propagation of feature annotation.</text>
</comment>
<keyword evidence="5 7" id="KW-0949">S-adenosyl-L-methionine</keyword>
<evidence type="ECO:0000256" key="4">
    <source>
        <dbReference type="ARBA" id="ARBA00022679"/>
    </source>
</evidence>
<evidence type="ECO:0000256" key="5">
    <source>
        <dbReference type="ARBA" id="ARBA00022691"/>
    </source>
</evidence>
<accession>A0A2Z4Y308</accession>
<dbReference type="CDD" id="cd02440">
    <property type="entry name" value="AdoMet_MTases"/>
    <property type="match status" value="1"/>
</dbReference>
<dbReference type="InterPro" id="IPR003358">
    <property type="entry name" value="tRNA_(Gua-N-7)_MeTrfase_Trmb"/>
</dbReference>
<feature type="binding site" evidence="7">
    <location>
        <position position="148"/>
    </location>
    <ligand>
        <name>substrate</name>
    </ligand>
</feature>